<gene>
    <name evidence="2" type="ORF">C8N34_102268</name>
</gene>
<protein>
    <recommendedName>
        <fullName evidence="4">VCBS repeat protein</fullName>
    </recommendedName>
</protein>
<dbReference type="RefSeq" id="WP_145693564.1">
    <property type="nucleotide sequence ID" value="NZ_QBKP01000002.1"/>
</dbReference>
<feature type="chain" id="PRO_5015772809" description="VCBS repeat protein" evidence="1">
    <location>
        <begin position="26"/>
        <end position="238"/>
    </location>
</feature>
<keyword evidence="1" id="KW-0732">Signal</keyword>
<dbReference type="EMBL" id="QBKP01000002">
    <property type="protein sequence ID" value="PTX52488.1"/>
    <property type="molecule type" value="Genomic_DNA"/>
</dbReference>
<comment type="caution">
    <text evidence="2">The sequence shown here is derived from an EMBL/GenBank/DDBJ whole genome shotgun (WGS) entry which is preliminary data.</text>
</comment>
<accession>A0A2T6B8Y9</accession>
<organism evidence="2 3">
    <name type="scientific">Gemmobacter caeni</name>
    <dbReference type="NCBI Taxonomy" id="589035"/>
    <lineage>
        <taxon>Bacteria</taxon>
        <taxon>Pseudomonadati</taxon>
        <taxon>Pseudomonadota</taxon>
        <taxon>Alphaproteobacteria</taxon>
        <taxon>Rhodobacterales</taxon>
        <taxon>Paracoccaceae</taxon>
        <taxon>Gemmobacter</taxon>
    </lineage>
</organism>
<feature type="signal peptide" evidence="1">
    <location>
        <begin position="1"/>
        <end position="25"/>
    </location>
</feature>
<evidence type="ECO:0008006" key="4">
    <source>
        <dbReference type="Google" id="ProtNLM"/>
    </source>
</evidence>
<sequence length="238" mass="25089">MSVRSRLLACLLLPLISGAAGLAQAQGAPSLDLAIDEIAAQTPVREVLYGDLDRDGVEEALALTETGCETGACDWHLIGSDGSGLWGVLASGSGARAELVETYPDGHVIRSDGVILAWDGAGLTPYHDLLATMGAPRTAHASEARLLNRLTDGTHRAMDVQVHEADPYLDGEVWRVAVLTNTDLGGAQAFHLIAPDETIALSGASIERPWLYQDVVDGEIVLRVVSVTGTGFIVETLQ</sequence>
<reference evidence="2 3" key="1">
    <citation type="submission" date="2018-04" db="EMBL/GenBank/DDBJ databases">
        <title>Genomic Encyclopedia of Archaeal and Bacterial Type Strains, Phase II (KMG-II): from individual species to whole genera.</title>
        <authorList>
            <person name="Goeker M."/>
        </authorList>
    </citation>
    <scope>NUCLEOTIDE SEQUENCE [LARGE SCALE GENOMIC DNA]</scope>
    <source>
        <strain evidence="2 3">DSM 21823</strain>
    </source>
</reference>
<evidence type="ECO:0000313" key="2">
    <source>
        <dbReference type="EMBL" id="PTX52488.1"/>
    </source>
</evidence>
<keyword evidence="3" id="KW-1185">Reference proteome</keyword>
<evidence type="ECO:0000313" key="3">
    <source>
        <dbReference type="Proteomes" id="UP000244224"/>
    </source>
</evidence>
<name>A0A2T6B8Y9_9RHOB</name>
<dbReference type="AlphaFoldDB" id="A0A2T6B8Y9"/>
<evidence type="ECO:0000256" key="1">
    <source>
        <dbReference type="SAM" id="SignalP"/>
    </source>
</evidence>
<dbReference type="Proteomes" id="UP000244224">
    <property type="component" value="Unassembled WGS sequence"/>
</dbReference>
<proteinExistence type="predicted"/>